<comment type="pathway">
    <text evidence="3">Glycolipid biosynthesis; lipid IV(A) biosynthesis; lipid IV(A) from (3R)-3-hydroxytetradecanoyl-[acyl-carrier-protein] and UDP-N-acetyl-alpha-D-glucosamine: step 2/6.</text>
</comment>
<keyword evidence="7" id="KW-0441">Lipid A biosynthesis</keyword>
<evidence type="ECO:0000256" key="1">
    <source>
        <dbReference type="ARBA" id="ARBA00001947"/>
    </source>
</evidence>
<reference evidence="15 16" key="1">
    <citation type="submission" date="2022-03" db="EMBL/GenBank/DDBJ databases">
        <authorList>
            <person name="Nunn A."/>
            <person name="Chopra R."/>
            <person name="Nunn A."/>
            <person name="Contreras Garrido A."/>
        </authorList>
    </citation>
    <scope>NUCLEOTIDE SEQUENCE [LARGE SCALE GENOMIC DNA]</scope>
</reference>
<protein>
    <recommendedName>
        <fullName evidence="5">UDP-3-O-acyl-N-acetylglucosamine deacetylase</fullName>
        <ecNumber evidence="5">3.5.1.108</ecNumber>
    </recommendedName>
</protein>
<evidence type="ECO:0000256" key="12">
    <source>
        <dbReference type="ARBA" id="ARBA00023128"/>
    </source>
</evidence>
<evidence type="ECO:0000256" key="10">
    <source>
        <dbReference type="ARBA" id="ARBA00022833"/>
    </source>
</evidence>
<comment type="function">
    <text evidence="14">Involved in the biosynthesis of lipid A, a phosphorylated glycolipid that in bacteria anchors the lipopolysaccharide to the outer membrane of the cell. Lipid A-like molecules in plants may serve as structural components of the outer membranes of mitochondria and/or chloroplasts, or may be involved in signal transduction or plant defense responses.</text>
</comment>
<dbReference type="EMBL" id="OU466857">
    <property type="protein sequence ID" value="CAH2033968.1"/>
    <property type="molecule type" value="Genomic_DNA"/>
</dbReference>
<evidence type="ECO:0000256" key="11">
    <source>
        <dbReference type="ARBA" id="ARBA00023098"/>
    </source>
</evidence>
<keyword evidence="10" id="KW-0862">Zinc</keyword>
<dbReference type="GO" id="GO:0005739">
    <property type="term" value="C:mitochondrion"/>
    <property type="evidence" value="ECO:0007669"/>
    <property type="project" value="UniProtKB-SubCell"/>
</dbReference>
<comment type="subcellular location">
    <subcellularLocation>
        <location evidence="2">Mitochondrion</location>
    </subcellularLocation>
</comment>
<keyword evidence="12" id="KW-0496">Mitochondrion</keyword>
<keyword evidence="16" id="KW-1185">Reference proteome</keyword>
<comment type="cofactor">
    <cofactor evidence="1">
        <name>Zn(2+)</name>
        <dbReference type="ChEBI" id="CHEBI:29105"/>
    </cofactor>
</comment>
<evidence type="ECO:0000256" key="5">
    <source>
        <dbReference type="ARBA" id="ARBA00012745"/>
    </source>
</evidence>
<dbReference type="InterPro" id="IPR004463">
    <property type="entry name" value="UDP-acyl_GlcNac_deAcase"/>
</dbReference>
<evidence type="ECO:0000256" key="8">
    <source>
        <dbReference type="ARBA" id="ARBA00022723"/>
    </source>
</evidence>
<dbReference type="PANTHER" id="PTHR33694:SF1">
    <property type="entry name" value="UDP-3-O-ACYL-N-ACETYLGLUCOSAMINE DEACETYLASE 1, MITOCHONDRIAL-RELATED"/>
    <property type="match status" value="1"/>
</dbReference>
<dbReference type="InterPro" id="IPR020568">
    <property type="entry name" value="Ribosomal_Su5_D2-typ_SF"/>
</dbReference>
<name>A0AAU9R7X3_THLAR</name>
<dbReference type="PANTHER" id="PTHR33694">
    <property type="entry name" value="UDP-3-O-ACYL-N-ACETYLGLUCOSAMINE DEACETYLASE 1, MITOCHONDRIAL-RELATED"/>
    <property type="match status" value="1"/>
</dbReference>
<dbReference type="AlphaFoldDB" id="A0AAU9R7X3"/>
<evidence type="ECO:0000256" key="7">
    <source>
        <dbReference type="ARBA" id="ARBA00022556"/>
    </source>
</evidence>
<evidence type="ECO:0000256" key="2">
    <source>
        <dbReference type="ARBA" id="ARBA00004173"/>
    </source>
</evidence>
<evidence type="ECO:0000313" key="15">
    <source>
        <dbReference type="EMBL" id="CAH2033968.1"/>
    </source>
</evidence>
<evidence type="ECO:0000256" key="4">
    <source>
        <dbReference type="ARBA" id="ARBA00006170"/>
    </source>
</evidence>
<dbReference type="NCBIfam" id="TIGR00325">
    <property type="entry name" value="lpxC"/>
    <property type="match status" value="1"/>
</dbReference>
<evidence type="ECO:0000256" key="3">
    <source>
        <dbReference type="ARBA" id="ARBA00005002"/>
    </source>
</evidence>
<dbReference type="Gene3D" id="3.30.1700.10">
    <property type="entry name" value="lpxc deacetylase, domain 2"/>
    <property type="match status" value="1"/>
</dbReference>
<comment type="similarity">
    <text evidence="4">Belongs to the LpxC family.</text>
</comment>
<dbReference type="GO" id="GO:0009245">
    <property type="term" value="P:lipid A biosynthetic process"/>
    <property type="evidence" value="ECO:0007669"/>
    <property type="project" value="UniProtKB-KW"/>
</dbReference>
<evidence type="ECO:0000256" key="14">
    <source>
        <dbReference type="ARBA" id="ARBA00024987"/>
    </source>
</evidence>
<evidence type="ECO:0000256" key="6">
    <source>
        <dbReference type="ARBA" id="ARBA00022516"/>
    </source>
</evidence>
<dbReference type="GO" id="GO:0046872">
    <property type="term" value="F:metal ion binding"/>
    <property type="evidence" value="ECO:0007669"/>
    <property type="project" value="UniProtKB-KW"/>
</dbReference>
<organism evidence="15 16">
    <name type="scientific">Thlaspi arvense</name>
    <name type="common">Field penny-cress</name>
    <dbReference type="NCBI Taxonomy" id="13288"/>
    <lineage>
        <taxon>Eukaryota</taxon>
        <taxon>Viridiplantae</taxon>
        <taxon>Streptophyta</taxon>
        <taxon>Embryophyta</taxon>
        <taxon>Tracheophyta</taxon>
        <taxon>Spermatophyta</taxon>
        <taxon>Magnoliopsida</taxon>
        <taxon>eudicotyledons</taxon>
        <taxon>Gunneridae</taxon>
        <taxon>Pentapetalae</taxon>
        <taxon>rosids</taxon>
        <taxon>malvids</taxon>
        <taxon>Brassicales</taxon>
        <taxon>Brassicaceae</taxon>
        <taxon>Thlaspideae</taxon>
        <taxon>Thlaspi</taxon>
    </lineage>
</organism>
<keyword evidence="11" id="KW-0443">Lipid metabolism</keyword>
<comment type="catalytic activity">
    <reaction evidence="13">
        <text>a UDP-3-O-[(3R)-3-hydroxyacyl]-N-acetyl-alpha-D-glucosamine + H2O = a UDP-3-O-[(3R)-3-hydroxyacyl]-alpha-D-glucosamine + acetate</text>
        <dbReference type="Rhea" id="RHEA:67816"/>
        <dbReference type="ChEBI" id="CHEBI:15377"/>
        <dbReference type="ChEBI" id="CHEBI:30089"/>
        <dbReference type="ChEBI" id="CHEBI:137740"/>
        <dbReference type="ChEBI" id="CHEBI:173225"/>
        <dbReference type="EC" id="3.5.1.108"/>
    </reaction>
</comment>
<evidence type="ECO:0000256" key="13">
    <source>
        <dbReference type="ARBA" id="ARBA00024535"/>
    </source>
</evidence>
<dbReference type="GO" id="GO:2001289">
    <property type="term" value="P:lipid X metabolic process"/>
    <property type="evidence" value="ECO:0007669"/>
    <property type="project" value="UniProtKB-ARBA"/>
</dbReference>
<sequence>MSLSGAVKAKNSTLVSWLRFSSFSSAASSSTVSLNPSGRLQQTLAGCVELKGKSLHSGKLSSVKLLPEVAGAGRHFEFRSRSIPASIEFAQESPLCTTLLKDGLKIRTVEHLLSALEAKGVDNCRIQIESECADDREVEVPIFDGSAQEWVDAIEEVGMNVAQNRVGETVEKMVARLNKPVQVCKNDSFVAAFPAPETRITCGIDFPQVPAIGCQWFSWKHLHDSSFAKDIAPSRTFCVYEEVERMREAGLIKGGSLDNAIVCSAEHGWMNPPLRFDDEACRHKILDLIGDLSLVARGGNGGLPVAHIVAFKANARFKTSSSILEIERGNSFVIRMSFCSLSQMQAGHALHTDLARHLTID</sequence>
<dbReference type="GO" id="GO:0103117">
    <property type="term" value="F:UDP-3-O-acyl-N-acetylglucosamine deacetylase activity"/>
    <property type="evidence" value="ECO:0007669"/>
    <property type="project" value="UniProtKB-EC"/>
</dbReference>
<dbReference type="EC" id="3.5.1.108" evidence="5"/>
<dbReference type="Gene3D" id="3.30.230.20">
    <property type="entry name" value="lpxc deacetylase, domain 1"/>
    <property type="match status" value="1"/>
</dbReference>
<dbReference type="SUPFAM" id="SSF54211">
    <property type="entry name" value="Ribosomal protein S5 domain 2-like"/>
    <property type="match status" value="2"/>
</dbReference>
<dbReference type="Pfam" id="PF03331">
    <property type="entry name" value="LpxC"/>
    <property type="match status" value="1"/>
</dbReference>
<dbReference type="InterPro" id="IPR015870">
    <property type="entry name" value="UDP-acyl_N-AcGlcN_deAcase_N"/>
</dbReference>
<evidence type="ECO:0000313" key="16">
    <source>
        <dbReference type="Proteomes" id="UP000836841"/>
    </source>
</evidence>
<dbReference type="InterPro" id="IPR011334">
    <property type="entry name" value="UDP-acyl_GlcNac_deAcase_C"/>
</dbReference>
<proteinExistence type="inferred from homology"/>
<dbReference type="Proteomes" id="UP000836841">
    <property type="component" value="Chromosome 1"/>
</dbReference>
<dbReference type="GO" id="GO:0016020">
    <property type="term" value="C:membrane"/>
    <property type="evidence" value="ECO:0007669"/>
    <property type="project" value="GOC"/>
</dbReference>
<keyword evidence="9" id="KW-0378">Hydrolase</keyword>
<keyword evidence="8" id="KW-0479">Metal-binding</keyword>
<gene>
    <name evidence="15" type="ORF">TAV2_LOCUS1924</name>
</gene>
<keyword evidence="6" id="KW-0444">Lipid biosynthesis</keyword>
<evidence type="ECO:0000256" key="9">
    <source>
        <dbReference type="ARBA" id="ARBA00022801"/>
    </source>
</evidence>
<accession>A0AAU9R7X3</accession>